<evidence type="ECO:0000313" key="1">
    <source>
        <dbReference type="EMBL" id="GAF71086.1"/>
    </source>
</evidence>
<gene>
    <name evidence="1" type="ORF">S01H1_05133</name>
</gene>
<sequence length="85" mass="9816">SSTNYPSKINSNVKRALYDNLDNNDDLALQVDEGIVNYKQDGWKGNRIKEKQVKNAIRNALEEFDIDDEGEVERILKLAKNQNDY</sequence>
<protein>
    <submittedName>
        <fullName evidence="1">Uncharacterized protein</fullName>
    </submittedName>
</protein>
<organism evidence="1">
    <name type="scientific">marine sediment metagenome</name>
    <dbReference type="NCBI Taxonomy" id="412755"/>
    <lineage>
        <taxon>unclassified sequences</taxon>
        <taxon>metagenomes</taxon>
        <taxon>ecological metagenomes</taxon>
    </lineage>
</organism>
<dbReference type="EMBL" id="BARS01002673">
    <property type="protein sequence ID" value="GAF71086.1"/>
    <property type="molecule type" value="Genomic_DNA"/>
</dbReference>
<feature type="non-terminal residue" evidence="1">
    <location>
        <position position="1"/>
    </location>
</feature>
<reference evidence="1" key="1">
    <citation type="journal article" date="2014" name="Front. Microbiol.">
        <title>High frequency of phylogenetically diverse reductive dehalogenase-homologous genes in deep subseafloor sedimentary metagenomes.</title>
        <authorList>
            <person name="Kawai M."/>
            <person name="Futagami T."/>
            <person name="Toyoda A."/>
            <person name="Takaki Y."/>
            <person name="Nishi S."/>
            <person name="Hori S."/>
            <person name="Arai W."/>
            <person name="Tsubouchi T."/>
            <person name="Morono Y."/>
            <person name="Uchiyama I."/>
            <person name="Ito T."/>
            <person name="Fujiyama A."/>
            <person name="Inagaki F."/>
            <person name="Takami H."/>
        </authorList>
    </citation>
    <scope>NUCLEOTIDE SEQUENCE</scope>
    <source>
        <strain evidence="1">Expedition CK06-06</strain>
    </source>
</reference>
<dbReference type="AlphaFoldDB" id="X0S7B4"/>
<comment type="caution">
    <text evidence="1">The sequence shown here is derived from an EMBL/GenBank/DDBJ whole genome shotgun (WGS) entry which is preliminary data.</text>
</comment>
<accession>X0S7B4</accession>
<name>X0S7B4_9ZZZZ</name>
<proteinExistence type="predicted"/>